<accession>A0ACD4B898</accession>
<dbReference type="Proteomes" id="UP001060245">
    <property type="component" value="Chromosome"/>
</dbReference>
<sequence>MNDKSNGDMLAAAIEEHADSIEAVFDKVMVSFAAQWSSGGNAIRAISDVAAWGAVSEHLEAHWFRVVAGAAFLNPALTEPDEDGAATGDLPGMP</sequence>
<name>A0ACD4B898_MICMQ</name>
<organism evidence="1 2">
    <name type="scientific">Microbacterium maritypicum</name>
    <name type="common">Microbacterium liquefaciens</name>
    <dbReference type="NCBI Taxonomy" id="33918"/>
    <lineage>
        <taxon>Bacteria</taxon>
        <taxon>Bacillati</taxon>
        <taxon>Actinomycetota</taxon>
        <taxon>Actinomycetes</taxon>
        <taxon>Micrococcales</taxon>
        <taxon>Microbacteriaceae</taxon>
        <taxon>Microbacterium</taxon>
    </lineage>
</organism>
<protein>
    <submittedName>
        <fullName evidence="1">Uncharacterized protein</fullName>
    </submittedName>
</protein>
<proteinExistence type="predicted"/>
<dbReference type="EMBL" id="CP101471">
    <property type="protein sequence ID" value="UTT53743.1"/>
    <property type="molecule type" value="Genomic_DNA"/>
</dbReference>
<gene>
    <name evidence="1" type="ORF">NMQ05_03960</name>
</gene>
<reference evidence="1" key="1">
    <citation type="submission" date="2022-07" db="EMBL/GenBank/DDBJ databases">
        <title>Complete genome of DND4.</title>
        <authorList>
            <person name="Cao G."/>
        </authorList>
    </citation>
    <scope>NUCLEOTIDE SEQUENCE</scope>
    <source>
        <strain evidence="1">DND4</strain>
    </source>
</reference>
<evidence type="ECO:0000313" key="1">
    <source>
        <dbReference type="EMBL" id="UTT53743.1"/>
    </source>
</evidence>
<keyword evidence="2" id="KW-1185">Reference proteome</keyword>
<evidence type="ECO:0000313" key="2">
    <source>
        <dbReference type="Proteomes" id="UP001060245"/>
    </source>
</evidence>